<evidence type="ECO:0000313" key="3">
    <source>
        <dbReference type="EMBL" id="AWV98736.1"/>
    </source>
</evidence>
<dbReference type="RefSeq" id="WP_111371929.1">
    <property type="nucleotide sequence ID" value="NZ_CP029480.1"/>
</dbReference>
<proteinExistence type="predicted"/>
<accession>A0A2Z4GC03</accession>
<dbReference type="PANTHER" id="PTHR44103:SF1">
    <property type="entry name" value="PROPROTEIN CONVERTASE P"/>
    <property type="match status" value="1"/>
</dbReference>
<dbReference type="InterPro" id="IPR028994">
    <property type="entry name" value="Integrin_alpha_N"/>
</dbReference>
<feature type="signal peptide" evidence="2">
    <location>
        <begin position="1"/>
        <end position="20"/>
    </location>
</feature>
<dbReference type="SUPFAM" id="SSF69318">
    <property type="entry name" value="Integrin alpha N-terminal domain"/>
    <property type="match status" value="1"/>
</dbReference>
<dbReference type="Gene3D" id="2.130.10.130">
    <property type="entry name" value="Integrin alpha, N-terminal"/>
    <property type="match status" value="2"/>
</dbReference>
<dbReference type="PANTHER" id="PTHR44103">
    <property type="entry name" value="PROPROTEIN CONVERTASE P"/>
    <property type="match status" value="1"/>
</dbReference>
<dbReference type="AlphaFoldDB" id="A0A2Z4GC03"/>
<sequence length="385" mass="43262">MRSKTGVLLAIILLPFLSNCQTEITYPETFKKTILTREFLSEGVAVADLNNDGLKDIVAGYYWFEAPNWTKHEMAPARAFNPRQEYSKSFLNFTLDVNLDGWEDVVNIDYPGTPAYWFENPKNEGGNWTKHIIGDSIGIGNESPGFIDVDADGRIDLLCGDVKTNQIIWLQAPTQTGQTAWTRHALTEEKVYGTERFSHGLGYGDINGDGIKDVVIKDGWFEGKADKSSGDWRFHLIDLGEDCSHMQVLDVNKDGRNDIVTASAHKLGIWWFEQLEDGNFKKHLMSESTSQTHSSIMVDLNGDDKKDFLTGKRYLAHNGNDPGDADAPILIWFEFTDQAPYYKEHFIDNDSGAGLNIATADMNNDFKTDIIISNKNGVFLLENDL</sequence>
<evidence type="ECO:0000313" key="4">
    <source>
        <dbReference type="Proteomes" id="UP000249873"/>
    </source>
</evidence>
<evidence type="ECO:0000256" key="1">
    <source>
        <dbReference type="ARBA" id="ARBA00022729"/>
    </source>
</evidence>
<keyword evidence="4" id="KW-1185">Reference proteome</keyword>
<dbReference type="OrthoDB" id="9816120at2"/>
<dbReference type="KEGG" id="als:DJ013_11355"/>
<organism evidence="3 4">
    <name type="scientific">Arcticibacterium luteifluviistationis</name>
    <dbReference type="NCBI Taxonomy" id="1784714"/>
    <lineage>
        <taxon>Bacteria</taxon>
        <taxon>Pseudomonadati</taxon>
        <taxon>Bacteroidota</taxon>
        <taxon>Cytophagia</taxon>
        <taxon>Cytophagales</taxon>
        <taxon>Leadbetterellaceae</taxon>
        <taxon>Arcticibacterium</taxon>
    </lineage>
</organism>
<dbReference type="Proteomes" id="UP000249873">
    <property type="component" value="Chromosome"/>
</dbReference>
<gene>
    <name evidence="3" type="ORF">DJ013_11355</name>
</gene>
<keyword evidence="1 2" id="KW-0732">Signal</keyword>
<protein>
    <recommendedName>
        <fullName evidence="5">VCBS repeat-containing protein</fullName>
    </recommendedName>
</protein>
<name>A0A2Z4GC03_9BACT</name>
<dbReference type="InterPro" id="IPR013517">
    <property type="entry name" value="FG-GAP"/>
</dbReference>
<evidence type="ECO:0000256" key="2">
    <source>
        <dbReference type="SAM" id="SignalP"/>
    </source>
</evidence>
<evidence type="ECO:0008006" key="5">
    <source>
        <dbReference type="Google" id="ProtNLM"/>
    </source>
</evidence>
<reference evidence="3 4" key="1">
    <citation type="submission" date="2018-05" db="EMBL/GenBank/DDBJ databases">
        <title>Complete genome sequence of Arcticibacterium luteifluviistationis SM1504T, a cytophagaceae bacterium isolated from Arctic surface seawater.</title>
        <authorList>
            <person name="Li Y."/>
            <person name="Qin Q.-L."/>
        </authorList>
    </citation>
    <scope>NUCLEOTIDE SEQUENCE [LARGE SCALE GENOMIC DNA]</scope>
    <source>
        <strain evidence="3 4">SM1504</strain>
    </source>
</reference>
<dbReference type="EMBL" id="CP029480">
    <property type="protein sequence ID" value="AWV98736.1"/>
    <property type="molecule type" value="Genomic_DNA"/>
</dbReference>
<feature type="chain" id="PRO_5016339912" description="VCBS repeat-containing protein" evidence="2">
    <location>
        <begin position="21"/>
        <end position="385"/>
    </location>
</feature>
<dbReference type="Pfam" id="PF13517">
    <property type="entry name" value="FG-GAP_3"/>
    <property type="match status" value="2"/>
</dbReference>